<keyword evidence="8" id="KW-1185">Reference proteome</keyword>
<dbReference type="PANTHER" id="PTHR20275">
    <property type="entry name" value="NAD KINASE"/>
    <property type="match status" value="1"/>
</dbReference>
<comment type="caution">
    <text evidence="7">The sequence shown here is derived from an EMBL/GenBank/DDBJ whole genome shotgun (WGS) entry which is preliminary data.</text>
</comment>
<feature type="binding site" evidence="6">
    <location>
        <begin position="175"/>
        <end position="176"/>
    </location>
    <ligand>
        <name>NAD(+)</name>
        <dbReference type="ChEBI" id="CHEBI:57540"/>
    </ligand>
</feature>
<keyword evidence="1 6" id="KW-0808">Transferase</keyword>
<feature type="binding site" evidence="6">
    <location>
        <position position="73"/>
    </location>
    <ligand>
        <name>NAD(+)</name>
        <dbReference type="ChEBI" id="CHEBI:57540"/>
    </ligand>
</feature>
<comment type="subcellular location">
    <subcellularLocation>
        <location evidence="6">Cytoplasm</location>
    </subcellularLocation>
</comment>
<dbReference type="EMBL" id="JAGSOV010000006">
    <property type="protein sequence ID" value="MCO1653803.1"/>
    <property type="molecule type" value="Genomic_DNA"/>
</dbReference>
<dbReference type="Gene3D" id="3.40.50.10330">
    <property type="entry name" value="Probable inorganic polyphosphate/atp-NAD kinase, domain 1"/>
    <property type="match status" value="1"/>
</dbReference>
<keyword evidence="3 6" id="KW-0521">NADP</keyword>
<name>A0ABT0ZSX0_9PSEU</name>
<evidence type="ECO:0000256" key="3">
    <source>
        <dbReference type="ARBA" id="ARBA00022857"/>
    </source>
</evidence>
<comment type="similarity">
    <text evidence="6">Belongs to the NAD kinase family.</text>
</comment>
<feature type="binding site" evidence="6">
    <location>
        <position position="186"/>
    </location>
    <ligand>
        <name>NAD(+)</name>
        <dbReference type="ChEBI" id="CHEBI:57540"/>
    </ligand>
</feature>
<dbReference type="Pfam" id="PF01513">
    <property type="entry name" value="NAD_kinase"/>
    <property type="match status" value="1"/>
</dbReference>
<dbReference type="HAMAP" id="MF_00361">
    <property type="entry name" value="NAD_kinase"/>
    <property type="match status" value="1"/>
</dbReference>
<sequence length="329" mass="34117">MQLRTLGLVVHGGKPRAVEAAGVARAWAARCGVACADIDVWSEDGRHSAAEEAARAGHPELVVTIGGDGTFLRGARIAMAGGAAVLGVDVGRVGFLTVVEADDLTEALDAVLHDRFEIDERLALTLCASRPLAIPPGIEALLRYGRGPALPPPLVRERVGGDPDVGVPLDIRALNDVVFEKLARDRQASVAIYVDGRRFVSYSADAVIVSTPTGSTAYSFAAGGPVLSPALAGLVLTPVAPHMSFNRSLVLAREQRVAVQVLERSGQVAVSVDGALRGVLDPGDWVSVHADPTGARLVRLGEVDFLGRVRTKLGLADAAAALADSGEAG</sequence>
<comment type="caution">
    <text evidence="6">Lacks conserved residue(s) required for the propagation of feature annotation.</text>
</comment>
<protein>
    <recommendedName>
        <fullName evidence="6">NAD kinase</fullName>
        <ecNumber evidence="6">2.7.1.23</ecNumber>
    </recommendedName>
    <alternativeName>
        <fullName evidence="6">ATP-dependent NAD kinase</fullName>
    </alternativeName>
</protein>
<dbReference type="InterPro" id="IPR017437">
    <property type="entry name" value="ATP-NAD_kinase_PpnK-typ_C"/>
</dbReference>
<evidence type="ECO:0000256" key="6">
    <source>
        <dbReference type="HAMAP-Rule" id="MF_00361"/>
    </source>
</evidence>
<evidence type="ECO:0000313" key="8">
    <source>
        <dbReference type="Proteomes" id="UP001165283"/>
    </source>
</evidence>
<dbReference type="PANTHER" id="PTHR20275:SF0">
    <property type="entry name" value="NAD KINASE"/>
    <property type="match status" value="1"/>
</dbReference>
<keyword evidence="4 6" id="KW-0520">NAD</keyword>
<evidence type="ECO:0000256" key="2">
    <source>
        <dbReference type="ARBA" id="ARBA00022777"/>
    </source>
</evidence>
<comment type="function">
    <text evidence="6">Involved in the regulation of the intracellular balance of NAD and NADP, and is a key enzyme in the biosynthesis of NADP. Catalyzes specifically the phosphorylation on 2'-hydroxyl of the adenosine moiety of NAD to yield NADP.</text>
</comment>
<dbReference type="RefSeq" id="WP_252435396.1">
    <property type="nucleotide sequence ID" value="NZ_JAGSOV010000006.1"/>
</dbReference>
<gene>
    <name evidence="6" type="primary">nadK</name>
    <name evidence="7" type="ORF">KDL28_01915</name>
</gene>
<dbReference type="Pfam" id="PF20143">
    <property type="entry name" value="NAD_kinase_C"/>
    <property type="match status" value="1"/>
</dbReference>
<dbReference type="Proteomes" id="UP001165283">
    <property type="component" value="Unassembled WGS sequence"/>
</dbReference>
<evidence type="ECO:0000256" key="1">
    <source>
        <dbReference type="ARBA" id="ARBA00022679"/>
    </source>
</evidence>
<keyword evidence="6" id="KW-0963">Cytoplasm</keyword>
<reference evidence="7" key="1">
    <citation type="submission" date="2021-04" db="EMBL/GenBank/DDBJ databases">
        <title>Pseudonocardia sp. nov., isolated from sandy soil of mangrove forest.</title>
        <authorList>
            <person name="Zan Z."/>
            <person name="Huang R."/>
            <person name="Liu W."/>
        </authorList>
    </citation>
    <scope>NUCLEOTIDE SEQUENCE</scope>
    <source>
        <strain evidence="7">S2-4</strain>
    </source>
</reference>
<dbReference type="Gene3D" id="2.60.200.30">
    <property type="entry name" value="Probable inorganic polyphosphate/atp-NAD kinase, domain 2"/>
    <property type="match status" value="1"/>
</dbReference>
<keyword evidence="6" id="KW-0067">ATP-binding</keyword>
<dbReference type="InterPro" id="IPR016064">
    <property type="entry name" value="NAD/diacylglycerol_kinase_sf"/>
</dbReference>
<feature type="binding site" evidence="6">
    <location>
        <begin position="68"/>
        <end position="69"/>
    </location>
    <ligand>
        <name>NAD(+)</name>
        <dbReference type="ChEBI" id="CHEBI:57540"/>
    </ligand>
</feature>
<dbReference type="InterPro" id="IPR017438">
    <property type="entry name" value="ATP-NAD_kinase_N"/>
</dbReference>
<keyword evidence="6" id="KW-0547">Nucleotide-binding</keyword>
<dbReference type="InterPro" id="IPR002504">
    <property type="entry name" value="NADK"/>
</dbReference>
<accession>A0ABT0ZSX0</accession>
<organism evidence="7 8">
    <name type="scientific">Pseudonocardia humida</name>
    <dbReference type="NCBI Taxonomy" id="2800819"/>
    <lineage>
        <taxon>Bacteria</taxon>
        <taxon>Bacillati</taxon>
        <taxon>Actinomycetota</taxon>
        <taxon>Actinomycetes</taxon>
        <taxon>Pseudonocardiales</taxon>
        <taxon>Pseudonocardiaceae</taxon>
        <taxon>Pseudonocardia</taxon>
    </lineage>
</organism>
<proteinExistence type="inferred from homology"/>
<keyword evidence="2 6" id="KW-0418">Kinase</keyword>
<feature type="binding site" evidence="6">
    <location>
        <position position="240"/>
    </location>
    <ligand>
        <name>NAD(+)</name>
        <dbReference type="ChEBI" id="CHEBI:57540"/>
    </ligand>
</feature>
<dbReference type="SUPFAM" id="SSF111331">
    <property type="entry name" value="NAD kinase/diacylglycerol kinase-like"/>
    <property type="match status" value="1"/>
</dbReference>
<evidence type="ECO:0000256" key="4">
    <source>
        <dbReference type="ARBA" id="ARBA00023027"/>
    </source>
</evidence>
<dbReference type="GO" id="GO:0016301">
    <property type="term" value="F:kinase activity"/>
    <property type="evidence" value="ECO:0007669"/>
    <property type="project" value="UniProtKB-KW"/>
</dbReference>
<evidence type="ECO:0000313" key="7">
    <source>
        <dbReference type="EMBL" id="MCO1653803.1"/>
    </source>
</evidence>
<evidence type="ECO:0000256" key="5">
    <source>
        <dbReference type="ARBA" id="ARBA00047925"/>
    </source>
</evidence>
<dbReference type="EC" id="2.7.1.23" evidence="6"/>
<comment type="cofactor">
    <cofactor evidence="6">
        <name>a divalent metal cation</name>
        <dbReference type="ChEBI" id="CHEBI:60240"/>
    </cofactor>
</comment>
<feature type="active site" description="Proton acceptor" evidence="6">
    <location>
        <position position="68"/>
    </location>
</feature>
<feature type="binding site" evidence="6">
    <location>
        <position position="205"/>
    </location>
    <ligand>
        <name>NAD(+)</name>
        <dbReference type="ChEBI" id="CHEBI:57540"/>
    </ligand>
</feature>
<comment type="catalytic activity">
    <reaction evidence="5 6">
        <text>NAD(+) + ATP = ADP + NADP(+) + H(+)</text>
        <dbReference type="Rhea" id="RHEA:18629"/>
        <dbReference type="ChEBI" id="CHEBI:15378"/>
        <dbReference type="ChEBI" id="CHEBI:30616"/>
        <dbReference type="ChEBI" id="CHEBI:57540"/>
        <dbReference type="ChEBI" id="CHEBI:58349"/>
        <dbReference type="ChEBI" id="CHEBI:456216"/>
        <dbReference type="EC" id="2.7.1.23"/>
    </reaction>
</comment>